<evidence type="ECO:0000313" key="6">
    <source>
        <dbReference type="Proteomes" id="UP000447876"/>
    </source>
</evidence>
<proteinExistence type="predicted"/>
<dbReference type="SFLD" id="SFLDG01129">
    <property type="entry name" value="C1.5:_HAD__Beta-PGM__Phosphata"/>
    <property type="match status" value="1"/>
</dbReference>
<dbReference type="SUPFAM" id="SSF56784">
    <property type="entry name" value="HAD-like"/>
    <property type="match status" value="1"/>
</dbReference>
<dbReference type="NCBIfam" id="TIGR01549">
    <property type="entry name" value="HAD-SF-IA-v1"/>
    <property type="match status" value="1"/>
</dbReference>
<protein>
    <submittedName>
        <fullName evidence="5">HAD-IA family hydrolase</fullName>
    </submittedName>
</protein>
<dbReference type="GO" id="GO:0046872">
    <property type="term" value="F:metal ion binding"/>
    <property type="evidence" value="ECO:0007669"/>
    <property type="project" value="UniProtKB-KW"/>
</dbReference>
<dbReference type="NCBIfam" id="TIGR01509">
    <property type="entry name" value="HAD-SF-IA-v3"/>
    <property type="match status" value="1"/>
</dbReference>
<dbReference type="Pfam" id="PF13419">
    <property type="entry name" value="HAD_2"/>
    <property type="match status" value="1"/>
</dbReference>
<dbReference type="InterPro" id="IPR036412">
    <property type="entry name" value="HAD-like_sf"/>
</dbReference>
<evidence type="ECO:0000256" key="1">
    <source>
        <dbReference type="ARBA" id="ARBA00001946"/>
    </source>
</evidence>
<dbReference type="Proteomes" id="UP000447876">
    <property type="component" value="Unassembled WGS sequence"/>
</dbReference>
<dbReference type="InterPro" id="IPR051400">
    <property type="entry name" value="HAD-like_hydrolase"/>
</dbReference>
<dbReference type="GO" id="GO:0044281">
    <property type="term" value="P:small molecule metabolic process"/>
    <property type="evidence" value="ECO:0007669"/>
    <property type="project" value="UniProtKB-ARBA"/>
</dbReference>
<dbReference type="InterPro" id="IPR041492">
    <property type="entry name" value="HAD_2"/>
</dbReference>
<accession>A0A7X2Z5F5</accession>
<keyword evidence="3 5" id="KW-0378">Hydrolase</keyword>
<dbReference type="EMBL" id="WNZW01000016">
    <property type="protein sequence ID" value="MUG47811.1"/>
    <property type="molecule type" value="Genomic_DNA"/>
</dbReference>
<name>A0A7X2Z5F5_9BACL</name>
<evidence type="ECO:0000256" key="2">
    <source>
        <dbReference type="ARBA" id="ARBA00022723"/>
    </source>
</evidence>
<evidence type="ECO:0000313" key="5">
    <source>
        <dbReference type="EMBL" id="MUG47811.1"/>
    </source>
</evidence>
<dbReference type="GO" id="GO:0016791">
    <property type="term" value="F:phosphatase activity"/>
    <property type="evidence" value="ECO:0007669"/>
    <property type="project" value="TreeGrafter"/>
</dbReference>
<gene>
    <name evidence="5" type="ORF">GNP95_22970</name>
</gene>
<comment type="cofactor">
    <cofactor evidence="1">
        <name>Mg(2+)</name>
        <dbReference type="ChEBI" id="CHEBI:18420"/>
    </cofactor>
</comment>
<keyword evidence="2" id="KW-0479">Metal-binding</keyword>
<dbReference type="AlphaFoldDB" id="A0A7X2Z5F5"/>
<dbReference type="OrthoDB" id="9809962at2"/>
<dbReference type="PRINTS" id="PR00413">
    <property type="entry name" value="HADHALOGNASE"/>
</dbReference>
<comment type="caution">
    <text evidence="5">The sequence shown here is derived from an EMBL/GenBank/DDBJ whole genome shotgun (WGS) entry which is preliminary data.</text>
</comment>
<dbReference type="Gene3D" id="3.40.50.1000">
    <property type="entry name" value="HAD superfamily/HAD-like"/>
    <property type="match status" value="1"/>
</dbReference>
<dbReference type="InterPro" id="IPR023214">
    <property type="entry name" value="HAD_sf"/>
</dbReference>
<dbReference type="PANTHER" id="PTHR46470:SF2">
    <property type="entry name" value="GLYCERALDEHYDE 3-PHOSPHATE PHOSPHATASE"/>
    <property type="match status" value="1"/>
</dbReference>
<dbReference type="SFLD" id="SFLDS00003">
    <property type="entry name" value="Haloacid_Dehalogenase"/>
    <property type="match status" value="1"/>
</dbReference>
<dbReference type="PANTHER" id="PTHR46470">
    <property type="entry name" value="N-ACYLNEURAMINATE-9-PHOSPHATASE"/>
    <property type="match status" value="1"/>
</dbReference>
<dbReference type="RefSeq" id="WP_155613185.1">
    <property type="nucleotide sequence ID" value="NZ_WNZW01000016.1"/>
</dbReference>
<organism evidence="5 6">
    <name type="scientific">Paenibacillus woosongensis</name>
    <dbReference type="NCBI Taxonomy" id="307580"/>
    <lineage>
        <taxon>Bacteria</taxon>
        <taxon>Bacillati</taxon>
        <taxon>Bacillota</taxon>
        <taxon>Bacilli</taxon>
        <taxon>Bacillales</taxon>
        <taxon>Paenibacillaceae</taxon>
        <taxon>Paenibacillus</taxon>
    </lineage>
</organism>
<reference evidence="5 6" key="1">
    <citation type="submission" date="2019-11" db="EMBL/GenBank/DDBJ databases">
        <title>Draft genome sequences of five Paenibacillus species of dairy origin.</title>
        <authorList>
            <person name="Olajide A.M."/>
            <person name="Chen S."/>
            <person name="Lapointe G."/>
        </authorList>
    </citation>
    <scope>NUCLEOTIDE SEQUENCE [LARGE SCALE GENOMIC DNA]</scope>
    <source>
        <strain evidence="5 6">12CR55</strain>
    </source>
</reference>
<sequence>MGVIQLTINAVLFDLDGTLLDREASLLKFVRDQYHRYPELQIVEKEIFVQRFIELDHHGYVWKDKVYQQMMDEFSIRNMDWTLLLEDYIRNFQNHCIGFPNLFSMLTQLKNHNIKLALVSNGFGQFQYDNFKALHIEHLFDEVLISEWEGLRKPDKAIFNRALTKLGVNAENALFVGDHPDNDIRASRDAGMRAVWKRNRQFETIVDADAVIDDLAELFAIVSSFGMMSEA</sequence>
<dbReference type="Gene3D" id="1.20.120.710">
    <property type="entry name" value="Haloacid dehalogenase hydrolase-like domain"/>
    <property type="match status" value="1"/>
</dbReference>
<keyword evidence="4" id="KW-0460">Magnesium</keyword>
<evidence type="ECO:0000256" key="4">
    <source>
        <dbReference type="ARBA" id="ARBA00022842"/>
    </source>
</evidence>
<evidence type="ECO:0000256" key="3">
    <source>
        <dbReference type="ARBA" id="ARBA00022801"/>
    </source>
</evidence>
<dbReference type="InterPro" id="IPR006439">
    <property type="entry name" value="HAD-SF_hydro_IA"/>
</dbReference>